<evidence type="ECO:0000256" key="1">
    <source>
        <dbReference type="SAM" id="Phobius"/>
    </source>
</evidence>
<dbReference type="AlphaFoldDB" id="A0A382VY52"/>
<keyword evidence="1" id="KW-1133">Transmembrane helix</keyword>
<feature type="transmembrane region" description="Helical" evidence="1">
    <location>
        <begin position="60"/>
        <end position="79"/>
    </location>
</feature>
<feature type="transmembrane region" description="Helical" evidence="1">
    <location>
        <begin position="16"/>
        <end position="40"/>
    </location>
</feature>
<sequence length="93" mass="10023">MDFFERQHQARKKTGVLVFLFGVAVLLISLLNFLIIAAVVPLVGDGRKREGLFSTLQDPLLAMSVVLGTFVLISLAGLYRKSQLSDGGSSIAS</sequence>
<proteinExistence type="predicted"/>
<feature type="non-terminal residue" evidence="2">
    <location>
        <position position="93"/>
    </location>
</feature>
<evidence type="ECO:0000313" key="2">
    <source>
        <dbReference type="EMBL" id="SVD51427.1"/>
    </source>
</evidence>
<gene>
    <name evidence="2" type="ORF">METZ01_LOCUS404281</name>
</gene>
<keyword evidence="1" id="KW-0812">Transmembrane</keyword>
<organism evidence="2">
    <name type="scientific">marine metagenome</name>
    <dbReference type="NCBI Taxonomy" id="408172"/>
    <lineage>
        <taxon>unclassified sequences</taxon>
        <taxon>metagenomes</taxon>
        <taxon>ecological metagenomes</taxon>
    </lineage>
</organism>
<dbReference type="EMBL" id="UINC01155524">
    <property type="protein sequence ID" value="SVD51427.1"/>
    <property type="molecule type" value="Genomic_DNA"/>
</dbReference>
<protein>
    <submittedName>
        <fullName evidence="2">Uncharacterized protein</fullName>
    </submittedName>
</protein>
<keyword evidence="1" id="KW-0472">Membrane</keyword>
<name>A0A382VY52_9ZZZZ</name>
<accession>A0A382VY52</accession>
<reference evidence="2" key="1">
    <citation type="submission" date="2018-05" db="EMBL/GenBank/DDBJ databases">
        <authorList>
            <person name="Lanie J.A."/>
            <person name="Ng W.-L."/>
            <person name="Kazmierczak K.M."/>
            <person name="Andrzejewski T.M."/>
            <person name="Davidsen T.M."/>
            <person name="Wayne K.J."/>
            <person name="Tettelin H."/>
            <person name="Glass J.I."/>
            <person name="Rusch D."/>
            <person name="Podicherti R."/>
            <person name="Tsui H.-C.T."/>
            <person name="Winkler M.E."/>
        </authorList>
    </citation>
    <scope>NUCLEOTIDE SEQUENCE</scope>
</reference>